<reference evidence="1" key="1">
    <citation type="submission" date="2018-11" db="EMBL/GenBank/DDBJ databases">
        <authorList>
            <consortium name="Pathogen Informatics"/>
        </authorList>
    </citation>
    <scope>NUCLEOTIDE SEQUENCE</scope>
</reference>
<keyword evidence="2" id="KW-1185">Reference proteome</keyword>
<accession>A0A3S5AIK8</accession>
<name>A0A3S5AIK8_9PLAT</name>
<evidence type="ECO:0000313" key="1">
    <source>
        <dbReference type="EMBL" id="VEL17478.1"/>
    </source>
</evidence>
<protein>
    <submittedName>
        <fullName evidence="1">Uncharacterized protein</fullName>
    </submittedName>
</protein>
<dbReference type="AlphaFoldDB" id="A0A3S5AIK8"/>
<proteinExistence type="predicted"/>
<dbReference type="Proteomes" id="UP000784294">
    <property type="component" value="Unassembled WGS sequence"/>
</dbReference>
<evidence type="ECO:0000313" key="2">
    <source>
        <dbReference type="Proteomes" id="UP000784294"/>
    </source>
</evidence>
<organism evidence="1 2">
    <name type="scientific">Protopolystoma xenopodis</name>
    <dbReference type="NCBI Taxonomy" id="117903"/>
    <lineage>
        <taxon>Eukaryota</taxon>
        <taxon>Metazoa</taxon>
        <taxon>Spiralia</taxon>
        <taxon>Lophotrochozoa</taxon>
        <taxon>Platyhelminthes</taxon>
        <taxon>Monogenea</taxon>
        <taxon>Polyopisthocotylea</taxon>
        <taxon>Polystomatidea</taxon>
        <taxon>Polystomatidae</taxon>
        <taxon>Protopolystoma</taxon>
    </lineage>
</organism>
<sequence>MLISEIAVDQPVPAQKSLELLEQYNLLLAVMLTFGRPNLQFDLYIWPSSRRDSPAVVEKDASVVGSDFQDSTQLLPTDCFYSQVGLH</sequence>
<comment type="caution">
    <text evidence="1">The sequence shown here is derived from an EMBL/GenBank/DDBJ whole genome shotgun (WGS) entry which is preliminary data.</text>
</comment>
<dbReference type="EMBL" id="CAAALY010032794">
    <property type="protein sequence ID" value="VEL17478.1"/>
    <property type="molecule type" value="Genomic_DNA"/>
</dbReference>
<gene>
    <name evidence="1" type="ORF">PXEA_LOCUS10918</name>
</gene>